<dbReference type="RefSeq" id="WP_273938927.1">
    <property type="nucleotide sequence ID" value="NZ_CP097263.1"/>
</dbReference>
<evidence type="ECO:0000313" key="2">
    <source>
        <dbReference type="Proteomes" id="UP001589810"/>
    </source>
</evidence>
<evidence type="ECO:0008006" key="3">
    <source>
        <dbReference type="Google" id="ProtNLM"/>
    </source>
</evidence>
<sequence>MALPIIGLAKAVTVAAIDTTVALVSLPARLIGLVGAAETLVERITEVVERAERLVAEVEGIAGAAGVVVVDAAKISGQASGVIAVAEQVSRQASGVVAVAEHVSGRANDVVGGAARVSEEAAAVVALAESTAGIANELIRVYEPIALRAAPLAGRFVTELSDEEVDAAIRLVDELPQLTEHLITNILPILSTLDRVGPDVTELLKVTRDVRQAIVGIPGFKFFRRRGAEQTAAATRDEAPTDPAAG</sequence>
<evidence type="ECO:0000313" key="1">
    <source>
        <dbReference type="EMBL" id="MFC0540164.1"/>
    </source>
</evidence>
<gene>
    <name evidence="1" type="ORF">ACFFH7_01660</name>
</gene>
<keyword evidence="2" id="KW-1185">Reference proteome</keyword>
<comment type="caution">
    <text evidence="1">The sequence shown here is derived from an EMBL/GenBank/DDBJ whole genome shotgun (WGS) entry which is preliminary data.</text>
</comment>
<dbReference type="EMBL" id="JBHLUD010000001">
    <property type="protein sequence ID" value="MFC0540164.1"/>
    <property type="molecule type" value="Genomic_DNA"/>
</dbReference>
<dbReference type="SUPFAM" id="SSF58104">
    <property type="entry name" value="Methyl-accepting chemotaxis protein (MCP) signaling domain"/>
    <property type="match status" value="1"/>
</dbReference>
<protein>
    <recommendedName>
        <fullName evidence="3">Ribulose 1,5-bisphosphate carboxylase large subunit</fullName>
    </recommendedName>
</protein>
<reference evidence="1 2" key="1">
    <citation type="submission" date="2024-09" db="EMBL/GenBank/DDBJ databases">
        <authorList>
            <person name="Sun Q."/>
            <person name="Mori K."/>
        </authorList>
    </citation>
    <scope>NUCLEOTIDE SEQUENCE [LARGE SCALE GENOMIC DNA]</scope>
    <source>
        <strain evidence="1 2">TBRC 1432</strain>
    </source>
</reference>
<organism evidence="1 2">
    <name type="scientific">Kutzneria chonburiensis</name>
    <dbReference type="NCBI Taxonomy" id="1483604"/>
    <lineage>
        <taxon>Bacteria</taxon>
        <taxon>Bacillati</taxon>
        <taxon>Actinomycetota</taxon>
        <taxon>Actinomycetes</taxon>
        <taxon>Pseudonocardiales</taxon>
        <taxon>Pseudonocardiaceae</taxon>
        <taxon>Kutzneria</taxon>
    </lineage>
</organism>
<proteinExistence type="predicted"/>
<dbReference type="Proteomes" id="UP001589810">
    <property type="component" value="Unassembled WGS sequence"/>
</dbReference>
<accession>A0ABV6MJ29</accession>
<name>A0ABV6MJ29_9PSEU</name>